<evidence type="ECO:0000313" key="12">
    <source>
        <dbReference type="Proteomes" id="UP001501920"/>
    </source>
</evidence>
<dbReference type="InterPro" id="IPR003599">
    <property type="entry name" value="Ig_sub"/>
</dbReference>
<keyword evidence="3 9" id="KW-0732">Signal</keyword>
<protein>
    <recommendedName>
        <fullName evidence="10">Ig-like domain-containing protein</fullName>
    </recommendedName>
</protein>
<reference evidence="11" key="3">
    <citation type="submission" date="2025-09" db="UniProtKB">
        <authorList>
            <consortium name="Ensembl"/>
        </authorList>
    </citation>
    <scope>IDENTIFICATION</scope>
</reference>
<sequence length="354" mass="39115">MLSKKITLLWILMASLYRIGPVQAVNLQQKPSFISANLGEAVTLCCTFDKSTSNERMVWYKQKVGQTLHWVGMILTNVDPMLSDEFKQSGIQLEVNKSSISLTIQHTTKDDEGTYFCGLSHANTIKFSTGTFLSVTGPKELNISVLQTPVRGSVSPGESVTLQCAVLSEIRAADLRVLWVRAAAGQSFPEIIYTHQNSGSRQCEISSSTSCSLYELSKNILDQHHTGTYYCAVAVCGKIIVGNGTTVELTRPLDPVVICLGAAFGVCVVVISVQTTVICIQRNCKKHCSTEKLNVSVKEKTIKQDEDAEELNYAALSFHERKTKRGRQKREQPQEDTLYSAVRGSCVNDRRVTH</sequence>
<dbReference type="SMART" id="SM00406">
    <property type="entry name" value="IGv"/>
    <property type="match status" value="2"/>
</dbReference>
<dbReference type="GO" id="GO:0009617">
    <property type="term" value="P:response to bacterium"/>
    <property type="evidence" value="ECO:0007669"/>
    <property type="project" value="TreeGrafter"/>
</dbReference>
<dbReference type="PANTHER" id="PTHR19433:SF111">
    <property type="entry name" value="T CELL RECEPTOR ALPHA VARIABLE 4"/>
    <property type="match status" value="1"/>
</dbReference>
<dbReference type="InterPro" id="IPR052051">
    <property type="entry name" value="TCR_complex_component"/>
</dbReference>
<dbReference type="AlphaFoldDB" id="A0AAR2J8V6"/>
<name>A0AAR2J8V6_PYGNA</name>
<evidence type="ECO:0000256" key="5">
    <source>
        <dbReference type="ARBA" id="ARBA00023136"/>
    </source>
</evidence>
<keyword evidence="6" id="KW-1015">Disulfide bond</keyword>
<reference evidence="11 12" key="1">
    <citation type="submission" date="2020-10" db="EMBL/GenBank/DDBJ databases">
        <title>Pygocentrus nattereri (red-bellied piranha) genome, fPygNat1, primary haplotype.</title>
        <authorList>
            <person name="Myers G."/>
            <person name="Meyer A."/>
            <person name="Karagic N."/>
            <person name="Pippel M."/>
            <person name="Winkler S."/>
            <person name="Tracey A."/>
            <person name="Wood J."/>
            <person name="Formenti G."/>
            <person name="Howe K."/>
            <person name="Fedrigo O."/>
            <person name="Jarvis E.D."/>
        </authorList>
    </citation>
    <scope>NUCLEOTIDE SEQUENCE [LARGE SCALE GENOMIC DNA]</scope>
</reference>
<feature type="domain" description="Ig-like" evidence="10">
    <location>
        <begin position="21"/>
        <end position="128"/>
    </location>
</feature>
<evidence type="ECO:0000256" key="6">
    <source>
        <dbReference type="ARBA" id="ARBA00023157"/>
    </source>
</evidence>
<dbReference type="GO" id="GO:0005886">
    <property type="term" value="C:plasma membrane"/>
    <property type="evidence" value="ECO:0007669"/>
    <property type="project" value="UniProtKB-SubCell"/>
</dbReference>
<keyword evidence="12" id="KW-1185">Reference proteome</keyword>
<feature type="signal peptide" evidence="9">
    <location>
        <begin position="1"/>
        <end position="24"/>
    </location>
</feature>
<evidence type="ECO:0000256" key="9">
    <source>
        <dbReference type="SAM" id="SignalP"/>
    </source>
</evidence>
<accession>A0AAR2J8V6</accession>
<dbReference type="SUPFAM" id="SSF48726">
    <property type="entry name" value="Immunoglobulin"/>
    <property type="match status" value="2"/>
</dbReference>
<dbReference type="InterPro" id="IPR013783">
    <property type="entry name" value="Ig-like_fold"/>
</dbReference>
<reference evidence="11" key="2">
    <citation type="submission" date="2025-08" db="UniProtKB">
        <authorList>
            <consortium name="Ensembl"/>
        </authorList>
    </citation>
    <scope>IDENTIFICATION</scope>
</reference>
<evidence type="ECO:0000259" key="10">
    <source>
        <dbReference type="PROSITE" id="PS50835"/>
    </source>
</evidence>
<feature type="domain" description="Ig-like" evidence="10">
    <location>
        <begin position="138"/>
        <end position="250"/>
    </location>
</feature>
<dbReference type="Pfam" id="PF07686">
    <property type="entry name" value="V-set"/>
    <property type="match status" value="2"/>
</dbReference>
<evidence type="ECO:0000256" key="8">
    <source>
        <dbReference type="SAM" id="Phobius"/>
    </source>
</evidence>
<feature type="transmembrane region" description="Helical" evidence="8">
    <location>
        <begin position="255"/>
        <end position="280"/>
    </location>
</feature>
<dbReference type="SMART" id="SM00409">
    <property type="entry name" value="IG"/>
    <property type="match status" value="2"/>
</dbReference>
<evidence type="ECO:0000313" key="11">
    <source>
        <dbReference type="Ensembl" id="ENSPNAP00000046757.1"/>
    </source>
</evidence>
<dbReference type="GO" id="GO:0002376">
    <property type="term" value="P:immune system process"/>
    <property type="evidence" value="ECO:0007669"/>
    <property type="project" value="UniProtKB-KW"/>
</dbReference>
<keyword evidence="7" id="KW-0325">Glycoprotein</keyword>
<dbReference type="PROSITE" id="PS50835">
    <property type="entry name" value="IG_LIKE"/>
    <property type="match status" value="2"/>
</dbReference>
<keyword evidence="2" id="KW-1003">Cell membrane</keyword>
<proteinExistence type="predicted"/>
<dbReference type="Gene3D" id="2.60.40.10">
    <property type="entry name" value="Immunoglobulins"/>
    <property type="match status" value="2"/>
</dbReference>
<feature type="chain" id="PRO_5043994958" description="Ig-like domain-containing protein" evidence="9">
    <location>
        <begin position="25"/>
        <end position="354"/>
    </location>
</feature>
<evidence type="ECO:0000256" key="4">
    <source>
        <dbReference type="ARBA" id="ARBA00022859"/>
    </source>
</evidence>
<keyword evidence="8" id="KW-0812">Transmembrane</keyword>
<dbReference type="Proteomes" id="UP001501920">
    <property type="component" value="Chromosome 8"/>
</dbReference>
<dbReference type="PANTHER" id="PTHR19433">
    <property type="entry name" value="T-CELL RECEPTOR ALPHA CHAIN V REGION-RELATED"/>
    <property type="match status" value="1"/>
</dbReference>
<dbReference type="GeneTree" id="ENSGT01030000234530"/>
<evidence type="ECO:0000256" key="2">
    <source>
        <dbReference type="ARBA" id="ARBA00022475"/>
    </source>
</evidence>
<keyword evidence="5 8" id="KW-0472">Membrane</keyword>
<evidence type="ECO:0000256" key="1">
    <source>
        <dbReference type="ARBA" id="ARBA00004236"/>
    </source>
</evidence>
<keyword evidence="8" id="KW-1133">Transmembrane helix</keyword>
<dbReference type="CDD" id="cd00099">
    <property type="entry name" value="IgV"/>
    <property type="match status" value="1"/>
</dbReference>
<comment type="subcellular location">
    <subcellularLocation>
        <location evidence="1">Cell membrane</location>
    </subcellularLocation>
</comment>
<dbReference type="InterPro" id="IPR007110">
    <property type="entry name" value="Ig-like_dom"/>
</dbReference>
<organism evidence="11 12">
    <name type="scientific">Pygocentrus nattereri</name>
    <name type="common">Red-bellied piranha</name>
    <dbReference type="NCBI Taxonomy" id="42514"/>
    <lineage>
        <taxon>Eukaryota</taxon>
        <taxon>Metazoa</taxon>
        <taxon>Chordata</taxon>
        <taxon>Craniata</taxon>
        <taxon>Vertebrata</taxon>
        <taxon>Euteleostomi</taxon>
        <taxon>Actinopterygii</taxon>
        <taxon>Neopterygii</taxon>
        <taxon>Teleostei</taxon>
        <taxon>Ostariophysi</taxon>
        <taxon>Characiformes</taxon>
        <taxon>Characoidei</taxon>
        <taxon>Pygocentrus</taxon>
    </lineage>
</organism>
<evidence type="ECO:0000256" key="7">
    <source>
        <dbReference type="ARBA" id="ARBA00023180"/>
    </source>
</evidence>
<dbReference type="InterPro" id="IPR013106">
    <property type="entry name" value="Ig_V-set"/>
</dbReference>
<keyword evidence="4" id="KW-0391">Immunity</keyword>
<dbReference type="InterPro" id="IPR036179">
    <property type="entry name" value="Ig-like_dom_sf"/>
</dbReference>
<dbReference type="Ensembl" id="ENSPNAT00000064420.1">
    <property type="protein sequence ID" value="ENSPNAP00000046757.1"/>
    <property type="gene ID" value="ENSPNAG00000007879.2"/>
</dbReference>
<evidence type="ECO:0000256" key="3">
    <source>
        <dbReference type="ARBA" id="ARBA00022729"/>
    </source>
</evidence>